<name>A0A164P269_9AGAM</name>
<sequence>LQRLSDACQPATFGRNREDVLDEGYRLARKMDAQDFSINIGFDFSELLGQAVASLLRAENSDKRFRAELYKLNVYGPGSFFMTHKDTPRADSMFGSLVLALPTEHQGGTLVLRDNNDEYKFESSQSQDSSFNSDVATVLWAAFYGQVDHEVLPVISGYRVTLTFNLYFSDSPFHPLMSNVVPEVSGFRTALQNCLKDPTFLPLGGLLGFGLKHAYPMSAKSDVQKYVSYLKGTDCTIVEVANALGLSSYLRVVYDLSEIGNEDSDVWYYDQCVRETGGDDPIREYGYAMSETESDDTKAISDETLEDTSAGASAPVINWITMMNRDNSVETSYINWGNESVLFHLYGKLNLIVEIPPLTERGLDI</sequence>
<organism evidence="2 3">
    <name type="scientific">Sistotremastrum niveocremeum HHB9708</name>
    <dbReference type="NCBI Taxonomy" id="1314777"/>
    <lineage>
        <taxon>Eukaryota</taxon>
        <taxon>Fungi</taxon>
        <taxon>Dikarya</taxon>
        <taxon>Basidiomycota</taxon>
        <taxon>Agaricomycotina</taxon>
        <taxon>Agaricomycetes</taxon>
        <taxon>Sistotremastrales</taxon>
        <taxon>Sistotremastraceae</taxon>
        <taxon>Sertulicium</taxon>
        <taxon>Sertulicium niveocremeum</taxon>
    </lineage>
</organism>
<evidence type="ECO:0000259" key="1">
    <source>
        <dbReference type="Pfam" id="PF13640"/>
    </source>
</evidence>
<dbReference type="AlphaFoldDB" id="A0A164P269"/>
<feature type="non-terminal residue" evidence="2">
    <location>
        <position position="1"/>
    </location>
</feature>
<dbReference type="STRING" id="1314777.A0A164P269"/>
<proteinExistence type="predicted"/>
<keyword evidence="3" id="KW-1185">Reference proteome</keyword>
<dbReference type="InterPro" id="IPR044862">
    <property type="entry name" value="Pro_4_hyd_alph_FE2OG_OXY"/>
</dbReference>
<dbReference type="EMBL" id="KV419438">
    <property type="protein sequence ID" value="KZS88281.1"/>
    <property type="molecule type" value="Genomic_DNA"/>
</dbReference>
<accession>A0A164P269</accession>
<dbReference type="Pfam" id="PF13640">
    <property type="entry name" value="2OG-FeII_Oxy_3"/>
    <property type="match status" value="1"/>
</dbReference>
<protein>
    <recommendedName>
        <fullName evidence="1">Prolyl 4-hydroxylase alpha subunit Fe(2+) 2OG dioxygenase domain-containing protein</fullName>
    </recommendedName>
</protein>
<feature type="domain" description="Prolyl 4-hydroxylase alpha subunit Fe(2+) 2OG dioxygenase" evidence="1">
    <location>
        <begin position="71"/>
        <end position="166"/>
    </location>
</feature>
<reference evidence="2 3" key="1">
    <citation type="journal article" date="2016" name="Mol. Biol. Evol.">
        <title>Comparative Genomics of Early-Diverging Mushroom-Forming Fungi Provides Insights into the Origins of Lignocellulose Decay Capabilities.</title>
        <authorList>
            <person name="Nagy L.G."/>
            <person name="Riley R."/>
            <person name="Tritt A."/>
            <person name="Adam C."/>
            <person name="Daum C."/>
            <person name="Floudas D."/>
            <person name="Sun H."/>
            <person name="Yadav J.S."/>
            <person name="Pangilinan J."/>
            <person name="Larsson K.H."/>
            <person name="Matsuura K."/>
            <person name="Barry K."/>
            <person name="Labutti K."/>
            <person name="Kuo R."/>
            <person name="Ohm R.A."/>
            <person name="Bhattacharya S.S."/>
            <person name="Shirouzu T."/>
            <person name="Yoshinaga Y."/>
            <person name="Martin F.M."/>
            <person name="Grigoriev I.V."/>
            <person name="Hibbett D.S."/>
        </authorList>
    </citation>
    <scope>NUCLEOTIDE SEQUENCE [LARGE SCALE GENOMIC DNA]</scope>
    <source>
        <strain evidence="2 3">HHB9708</strain>
    </source>
</reference>
<dbReference type="OrthoDB" id="27483at2759"/>
<evidence type="ECO:0000313" key="2">
    <source>
        <dbReference type="EMBL" id="KZS88281.1"/>
    </source>
</evidence>
<dbReference type="PANTHER" id="PTHR33099">
    <property type="entry name" value="FE2OG DIOXYGENASE DOMAIN-CONTAINING PROTEIN"/>
    <property type="match status" value="1"/>
</dbReference>
<evidence type="ECO:0000313" key="3">
    <source>
        <dbReference type="Proteomes" id="UP000076722"/>
    </source>
</evidence>
<dbReference type="Gene3D" id="2.60.120.620">
    <property type="entry name" value="q2cbj1_9rhob like domain"/>
    <property type="match status" value="1"/>
</dbReference>
<dbReference type="Proteomes" id="UP000076722">
    <property type="component" value="Unassembled WGS sequence"/>
</dbReference>
<gene>
    <name evidence="2" type="ORF">SISNIDRAFT_418419</name>
</gene>
<dbReference type="PANTHER" id="PTHR33099:SF7">
    <property type="entry name" value="MYND-TYPE DOMAIN-CONTAINING PROTEIN"/>
    <property type="match status" value="1"/>
</dbReference>